<evidence type="ECO:0000256" key="2">
    <source>
        <dbReference type="SAM" id="MobiDB-lite"/>
    </source>
</evidence>
<dbReference type="EMBL" id="GL732766">
    <property type="protein sequence ID" value="EFX65046.1"/>
    <property type="molecule type" value="Genomic_DNA"/>
</dbReference>
<accession>E9HT83</accession>
<dbReference type="Proteomes" id="UP000000305">
    <property type="component" value="Unassembled WGS sequence"/>
</dbReference>
<proteinExistence type="predicted"/>
<feature type="region of interest" description="Disordered" evidence="2">
    <location>
        <begin position="739"/>
        <end position="803"/>
    </location>
</feature>
<feature type="compositionally biased region" description="Basic and acidic residues" evidence="2">
    <location>
        <begin position="1011"/>
        <end position="1033"/>
    </location>
</feature>
<dbReference type="OrthoDB" id="6368199at2759"/>
<dbReference type="OMA" id="IHKMQED"/>
<dbReference type="KEGG" id="dpx:DAPPUDRAFT_333581"/>
<organism evidence="3 4">
    <name type="scientific">Daphnia pulex</name>
    <name type="common">Water flea</name>
    <dbReference type="NCBI Taxonomy" id="6669"/>
    <lineage>
        <taxon>Eukaryota</taxon>
        <taxon>Metazoa</taxon>
        <taxon>Ecdysozoa</taxon>
        <taxon>Arthropoda</taxon>
        <taxon>Crustacea</taxon>
        <taxon>Branchiopoda</taxon>
        <taxon>Diplostraca</taxon>
        <taxon>Cladocera</taxon>
        <taxon>Anomopoda</taxon>
        <taxon>Daphniidae</taxon>
        <taxon>Daphnia</taxon>
    </lineage>
</organism>
<reference evidence="3 4" key="1">
    <citation type="journal article" date="2011" name="Science">
        <title>The ecoresponsive genome of Daphnia pulex.</title>
        <authorList>
            <person name="Colbourne J.K."/>
            <person name="Pfrender M.E."/>
            <person name="Gilbert D."/>
            <person name="Thomas W.K."/>
            <person name="Tucker A."/>
            <person name="Oakley T.H."/>
            <person name="Tokishita S."/>
            <person name="Aerts A."/>
            <person name="Arnold G.J."/>
            <person name="Basu M.K."/>
            <person name="Bauer D.J."/>
            <person name="Caceres C.E."/>
            <person name="Carmel L."/>
            <person name="Casola C."/>
            <person name="Choi J.H."/>
            <person name="Detter J.C."/>
            <person name="Dong Q."/>
            <person name="Dusheyko S."/>
            <person name="Eads B.D."/>
            <person name="Frohlich T."/>
            <person name="Geiler-Samerotte K.A."/>
            <person name="Gerlach D."/>
            <person name="Hatcher P."/>
            <person name="Jogdeo S."/>
            <person name="Krijgsveld J."/>
            <person name="Kriventseva E.V."/>
            <person name="Kultz D."/>
            <person name="Laforsch C."/>
            <person name="Lindquist E."/>
            <person name="Lopez J."/>
            <person name="Manak J.R."/>
            <person name="Muller J."/>
            <person name="Pangilinan J."/>
            <person name="Patwardhan R.P."/>
            <person name="Pitluck S."/>
            <person name="Pritham E.J."/>
            <person name="Rechtsteiner A."/>
            <person name="Rho M."/>
            <person name="Rogozin I.B."/>
            <person name="Sakarya O."/>
            <person name="Salamov A."/>
            <person name="Schaack S."/>
            <person name="Shapiro H."/>
            <person name="Shiga Y."/>
            <person name="Skalitzky C."/>
            <person name="Smith Z."/>
            <person name="Souvorov A."/>
            <person name="Sung W."/>
            <person name="Tang Z."/>
            <person name="Tsuchiya D."/>
            <person name="Tu H."/>
            <person name="Vos H."/>
            <person name="Wang M."/>
            <person name="Wolf Y.I."/>
            <person name="Yamagata H."/>
            <person name="Yamada T."/>
            <person name="Ye Y."/>
            <person name="Shaw J.R."/>
            <person name="Andrews J."/>
            <person name="Crease T.J."/>
            <person name="Tang H."/>
            <person name="Lucas S.M."/>
            <person name="Robertson H.M."/>
            <person name="Bork P."/>
            <person name="Koonin E.V."/>
            <person name="Zdobnov E.M."/>
            <person name="Grigoriev I.V."/>
            <person name="Lynch M."/>
            <person name="Boore J.L."/>
        </authorList>
    </citation>
    <scope>NUCLEOTIDE SEQUENCE [LARGE SCALE GENOMIC DNA]</scope>
</reference>
<feature type="region of interest" description="Disordered" evidence="2">
    <location>
        <begin position="989"/>
        <end position="1081"/>
    </location>
</feature>
<dbReference type="PhylomeDB" id="E9HT83"/>
<feature type="coiled-coil region" evidence="1">
    <location>
        <begin position="301"/>
        <end position="522"/>
    </location>
</feature>
<feature type="compositionally biased region" description="Basic and acidic residues" evidence="2">
    <location>
        <begin position="745"/>
        <end position="757"/>
    </location>
</feature>
<dbReference type="AlphaFoldDB" id="E9HT83"/>
<dbReference type="FunCoup" id="E9HT83">
    <property type="interactions" value="171"/>
</dbReference>
<feature type="region of interest" description="Disordered" evidence="2">
    <location>
        <begin position="47"/>
        <end position="89"/>
    </location>
</feature>
<dbReference type="InParanoid" id="E9HT83"/>
<evidence type="ECO:0000313" key="3">
    <source>
        <dbReference type="EMBL" id="EFX65046.1"/>
    </source>
</evidence>
<dbReference type="InterPro" id="IPR040248">
    <property type="entry name" value="RRBP1"/>
</dbReference>
<feature type="compositionally biased region" description="Basic and acidic residues" evidence="2">
    <location>
        <begin position="47"/>
        <end position="59"/>
    </location>
</feature>
<protein>
    <recommendedName>
        <fullName evidence="5">Ribosome receptor lysine/proline rich domain-containing protein</fullName>
    </recommendedName>
</protein>
<dbReference type="PANTHER" id="PTHR18939">
    <property type="entry name" value="RIBOSOME BINDING PROTEIN-1"/>
    <property type="match status" value="1"/>
</dbReference>
<name>E9HT83_DAPPU</name>
<gene>
    <name evidence="3" type="ORF">DAPPUDRAFT_333581</name>
</gene>
<dbReference type="GO" id="GO:0005789">
    <property type="term" value="C:endoplasmic reticulum membrane"/>
    <property type="evidence" value="ECO:0000318"/>
    <property type="project" value="GO_Central"/>
</dbReference>
<dbReference type="HOGENOM" id="CLU_286086_0_0_1"/>
<sequence>MDLASVLIGLTICAVTAVVLYFISVKSFQEKSFEEVLAEQQQFEDSLLKGEKSNKDKEKKPKKHAVKKNKEKEKGKNHGNAPSAAQSVPFEEKLHVEFEPDAEVIPEEPIAVNVEKKKSDKKEKVKPILRNRDQVATETFDPDVDSINHFMEHPPKDDVELKVKDKEKTNKKAKVVIEEKVVASEAPIVEAAPVKEVAFNVARGNNPSSASAPVAPQPQPGTPKKQRKRNVKTDSLDTADGGEELLLQLGGTEKLLSALRQLPLTSSELQTMIEVLLNRQQEASGTVESEWMERGGRLDPIGALRKQLADKEKALQEELEEKQAYQNKLRTLGTEMTTERTRAAAARKQLEESLARQTAEMQMLSVRLQQTTEQHVAEVNALRVAVQQAQKVSQTSEEHLRQLQRLQDEKNQFDARFATAQQMQQEMGARVQKLDELLRFKEQQLMDQANQMAIIAGKLQESEQARNGQSHEVQREVAQLREALQAAEAQSLHTAHDARVRLEEMERTKELLENRITKVDRDLAMERSLAAQNEERIRQEVSRLCLENQALNLQLTNATQNRQEDDSKWAAVQEQMHVERNQMAAKESEVQKELDHLRSEIDSLNQQLSNSSQSRQNDDVKLAAIQEQMQVERNQMAAKEAEAQKDLEHLKSEINSLNLQLSSSSQNRQDEDVKLAAIQEQMQVERNQMATKEAEAQKELERLRSEINSINQQLSNSSQNRQDDDVKLAAIQEQMQVERNQLAAKESEAQKELEQLRSETQSLTQQLNETKQNEQDRQNKIDVELKSKDEELETQKRKNNELRDKNYKAMDALAAAEKALVELKKSSSSAKNVPSPVEINQAIGAGLQRVFPELSFDASASPAAFTESLSSQMTRSLERLQSEEQSKAQAQVLHYKTVLSQTEELLNRLQSRVEAEETSWKVKLTQIESDLLTVKQEKEFWMDQCQKQEAQQQQQTSEVDVQPLNARIESLQKEKDHLLQEIEKERQAAAELASQSGSHREQLQAVESQLAEERKSVQQLRDQLDQAKKDEAATKSTAATTNGNGTKAESPVEEPITTVKMGSNGQKSKNRKKKAASHFES</sequence>
<dbReference type="eggNOG" id="ENOG502S0NC">
    <property type="taxonomic scope" value="Eukaryota"/>
</dbReference>
<feature type="region of interest" description="Disordered" evidence="2">
    <location>
        <begin position="205"/>
        <end position="239"/>
    </location>
</feature>
<evidence type="ECO:0000256" key="1">
    <source>
        <dbReference type="SAM" id="Coils"/>
    </source>
</evidence>
<dbReference type="STRING" id="6669.E9HT83"/>
<feature type="compositionally biased region" description="Polar residues" evidence="2">
    <location>
        <begin position="758"/>
        <end position="770"/>
    </location>
</feature>
<feature type="compositionally biased region" description="Low complexity" evidence="2">
    <location>
        <begin position="1034"/>
        <end position="1048"/>
    </location>
</feature>
<keyword evidence="1" id="KW-0175">Coiled coil</keyword>
<evidence type="ECO:0008006" key="5">
    <source>
        <dbReference type="Google" id="ProtNLM"/>
    </source>
</evidence>
<keyword evidence="4" id="KW-1185">Reference proteome</keyword>
<evidence type="ECO:0000313" key="4">
    <source>
        <dbReference type="Proteomes" id="UP000000305"/>
    </source>
</evidence>
<feature type="compositionally biased region" description="Basic and acidic residues" evidence="2">
    <location>
        <begin position="771"/>
        <end position="803"/>
    </location>
</feature>
<dbReference type="PANTHER" id="PTHR18939:SF4">
    <property type="entry name" value="RIBOSOME-BINDING PROTEIN 1"/>
    <property type="match status" value="1"/>
</dbReference>
<feature type="compositionally biased region" description="Basic residues" evidence="2">
    <location>
        <begin position="1068"/>
        <end position="1081"/>
    </location>
</feature>